<evidence type="ECO:0000313" key="8">
    <source>
        <dbReference type="Proteomes" id="UP000463470"/>
    </source>
</evidence>
<dbReference type="SMART" id="SM00634">
    <property type="entry name" value="BID_1"/>
    <property type="match status" value="2"/>
</dbReference>
<evidence type="ECO:0000259" key="5">
    <source>
        <dbReference type="PROSITE" id="PS51127"/>
    </source>
</evidence>
<feature type="region of interest" description="Disordered" evidence="3">
    <location>
        <begin position="2828"/>
        <end position="2847"/>
    </location>
</feature>
<dbReference type="PANTHER" id="PTHR43308">
    <property type="entry name" value="OUTER MEMBRANE PROTEIN ALPHA-RELATED"/>
    <property type="match status" value="1"/>
</dbReference>
<keyword evidence="8" id="KW-1185">Reference proteome</keyword>
<sequence length="3611" mass="384650">MQQESQFNQRKPFRLVKKKALTSLALFILSWFCLFSWSAFLNPADAEAAVDVAVDNGANAFPGDKLAFTVNHATTAVLGRTETLEIRLTNQSPDKWAYNMGIEAILPDGIEIAQLSQHTAPTTVELLDTSENPVDGRQRVFWKDVKELAPASGGSGEEFRFYITVKVSENYRVKAPGPVDPENPDAEVPPVLQPVQYGENLLPIINVYASTDARNYYYDQNHPTNTRTLQTFTVVPFKMIMNTSHREEVKGAGADSNDSDIWHKFPFTVQMIANSRDDISNISLNADMNGALRVNGIPDGYSVAPASIGIDNNRNQVRWDNLTINRGETKTITFYTAVFNKWMQNGHENSGAIIPDGALIDGNTLHYGVEVNGQAYGGDLSFSVTAKDIQISQSSLKDDGQNRIGYGDRVITRMSIRTNQYYPVTAVALQESIGDGHTFLDSAYNGTGYQVNAPEGAPLNVTNFTGDDQKDGFGKNELQWDIEAIPAKSLVGIQVDSVVDSHWTVAYNRRPLNANDQISASSRIEGTSQPGGPLDGGQGQTWTAADSAGSSISTKAPALSEKITAVNGQAPARDDQAAVTVGDVVNIRLTYDASGIRVKQPGVMVYSFLPDGAELAAMDEQGNISDASLSALALNGVSPGYASGIRALVWNLGTLDETTGTLSVDVPVRIRNNPAVVNDKGEENLAKLSFLNSPGQAQSAGASVRLNYVEPKLQFSRTIYLNDGGALTPVGANAAVTGGAKVTMEIKLTSTGTTTAYSVKFVDTLPEELTNPQGENGASFSRSGAELTFDCGDLASGQEKTFRYTADVVDTIGALRPIATTGKANFSSSVAGSGRQYELSEPGAPYSKLAAQTATITKTFVDSATGHDDDLRIGDWVVHKIEITLPDKTWAYNSVVKDIIDSNQSFLNAYTGYDMSSHSGSGSPAAAFSGNTVTITGIPAIKGPGVAYTCFIKTKVMDLSGQQTQTSHATFDWDDKTAGGVNHRITSADVAVTVKSPMLQITLSPGAGNMVEGDSRLYTVTIKNRGQNIAYTFQPTVQIPLNQGFSLTDCSEGEYDGSANRLTLPIVAQLAPNETKTYTFTAKLNQKLGAGLLTSITASTGDYYTNDSAKAAEALGTPPDKQKLTALNAAANITIPSATITHSIIATSNGSVLNKIRPGDTVTYRITLTAPKGVCLYDGKLVERLPELAKFQVIESPPGTTSSGTELTIPVGDLTQTDNGPQTVEAIVTLRARTDTTFTGTSQTITAYAKASWQMAAAGVVRKSLNEVSVPLAVIQPNLTISFLNKGNNRFADGVDTLPITIRVSNTGQSTAYGSTFHVTIPALIEVSGLSGGGVQDGANITWSGNDIPVGASQDYTFNARLIPTAGSGASGIRLEAKVDSYQSREVGLSPAVTYAPANVKDTHDLSVQDLQAVLTITDTTNGGDKTKVRPGDQITYELTMTAPIQTTAYNAVFDPGNSVLVEQEILSVKKGGMEIAPLNSRYPLGNLSGTANTVTIITRIKTESNFATTQYASSLKANVSYETAPSGGQSKVQNSSTVTISVVQPKLTLNLNPDKSVYEAVYDSIQLTGQLRNVGLSPAYDIEVNQTVTDFVYGGGGNGTPSGAQGSWNFPSLSSDDGQRDMTFTVQADDPAMPVTSVRKAALEVSRYFSRPDGDRKQYDPLTASVDTIIGGNHAIDITGPDAKEAEAATSVDFRYLLKNTGAGKDRFRLTVNVGDTIPYDASLTGDGQTIARGSGANGVWTWREIAAPHQSVGGPEIELNGGETKELTLTITLPERASLGEKLVTLTARGALSDKRYDAQTRINVTGQSLDGWTGNHPRDAWRLPLLAPGEALKYSAVTAINVDQVKAEYQFTAGGQNHSVEVPLSLQNGATYLADHQKRWANVTTHLPDDIPAGEVFVTFASYDQNGVLLEREDANSPSKGDNPFTVFSGIDITGRVTRPDGAAIPGAAVTLADVSGTVTTGQTTADGGGNFRFSNVPARIYRLTGEQAGFSRKELFIRAVPEDPGMSAVNADIVLSPFQLALTANPMTVLGDGVSVSRVQAVITDEQGNPQPGIAVRFEELHGEGAFPQGATAVTGVDGAAAVNFLADKIEGIVTRHYSIRATAAHCGHADVVVSTVPAAIRGQLVDGQNQPLSGMEVTVAKDFNGDGTVDFAAATATGHDGGYLLGITRYQTRYDLELRVRAEVPGASRLFRIGQPAAVAEAVYGQDLSIFDAANSLGGYVASLAPGGSESFLPAEMNEKLKVYLRDAGTGNYTEDSPGHRRSAAVDAGGGFSFGQVPDGRYLVDVRYELEPGTEITVNKDRQGRLPEVTVSGNGRAVFVKTVLDLLGKVYDVNTNQPIQSAQVELYYANTENNVHNGYTPDQRVNLPRHNYSNFGENANPQASGSQGTFAFLVPGGADYYLKVIRPGYFDYTSATMAITDATLRTDVPMLPADPQTSEVSGGQSASYRYTLKNPSAAEDYFRITLSSPYPVELKKGEETIARGEYHAGQWTWTEIAAEYKVIDGSQRSHLIVPLPGNGTVELTAVVTVPVGTSATPNQAITLTASTVQVNRAEQDNIRVIERDTYQKGDAVAVREKALDGWTGAGQAQPFSEPVLGQGDALILSAVSTVNADKVIAEYQAAGQTQQAELALVNGGRFVNDGYKQWENRTHRLPQDITAGQYRVTFTARNAGDAVIQTEAAPAQSNNTLTVLTQVDLVGRVTAQQDGTPLADAVVTIRDDGGVTREVRTDAGGNYRFVDVPTTHYQHVVKKSGYKVETQENVRVLPSTPGQREVVVNAQLVRFQALLQANPESIIGDGRSEAILTTTVRDENDQPVAGVPVRFSAGSGSFPDGQDAQTGNDGKASIRYRSSQLVGTEAQRIPVTAVVNDPEKRLYAESQIFITFDPAAIQGIVTNQSENGPVPVAGAKVRVSKDFDHDGQIDFTSEMITGADGKYHILIPKGNEDYDIEIIKPVRIGGVLREVAFPQKVAVGNVSGHGDQAFNSNKTATGVVQSKTTDGQSAQPLSAEVRARTKIYLLNAAGQYVLGDNGLPKGFTLDANGVFNADALQQGAYRLEVRMEVPDENGQAREVVLNRKANGELPRIEVAQDGQINITEELIDPYGTITDAVTGQVVTGVHVTLRFANTPRNIASGRTPGGQVVLPPLVGFAPSDNANPQYSDNFGKYAFMVFGNTDYYLVGVKDGYQTYTSPTISVNSDIVKWDFSMTPSGGGGGGGGGGASGGSGAGAPGAPQANNNAPTTPAVTEPATGGIDQPAIAITSDRPAYREGDPIRYRVDYRVPAGSATATITVTVPDETEIIDPAGGAVDGKRITWTVAAGKPAATTGALQYTLRARESVLTEAERFVTEDAVLSTSAPAAPASPSAPATSTTSTVSTTPTVPAAAVKAQARVRVLLFTNRFGDGAHKRLVIGYPDGNFGPYRNITRAEIAGLFARLTGVNEAGGADYADVPVSHWARKYIRTVTAKKLFQGYEDGTFRPDEAITRAELAAVVAKYFGVGGKPVTLHFQDIEQHWAANYIEEAYRNHIVGGYPGNLFKPDDKISRVETVTMVNRLLGRGPLTGVPAQFPDMPEDHWAFGQVEEAAQSHRYQREADGTERMTEAIIDQIE</sequence>
<dbReference type="SUPFAM" id="SSF49452">
    <property type="entry name" value="Starch-binding domain-like"/>
    <property type="match status" value="1"/>
</dbReference>
<dbReference type="EMBL" id="WXEY01000004">
    <property type="protein sequence ID" value="MZP29215.1"/>
    <property type="molecule type" value="Genomic_DNA"/>
</dbReference>
<dbReference type="InterPro" id="IPR001119">
    <property type="entry name" value="SLH_dom"/>
</dbReference>
<dbReference type="InterPro" id="IPR008964">
    <property type="entry name" value="Invasin/intimin_cell_adhesion"/>
</dbReference>
<dbReference type="Pfam" id="PF00395">
    <property type="entry name" value="SLH"/>
    <property type="match status" value="3"/>
</dbReference>
<dbReference type="SUPFAM" id="SSF49464">
    <property type="entry name" value="Carboxypeptidase regulatory domain-like"/>
    <property type="match status" value="1"/>
</dbReference>
<dbReference type="SUPFAM" id="SSF49373">
    <property type="entry name" value="Invasin/intimin cell-adhesion fragments"/>
    <property type="match status" value="2"/>
</dbReference>
<dbReference type="Pfam" id="PF13620">
    <property type="entry name" value="CarboxypepD_reg"/>
    <property type="match status" value="2"/>
</dbReference>
<feature type="region of interest" description="Disordered" evidence="3">
    <location>
        <begin position="3214"/>
        <end position="3268"/>
    </location>
</feature>
<evidence type="ECO:0000313" key="7">
    <source>
        <dbReference type="EMBL" id="MZP29215.1"/>
    </source>
</evidence>
<feature type="compositionally biased region" description="Low complexity" evidence="3">
    <location>
        <begin position="3233"/>
        <end position="3255"/>
    </location>
</feature>
<comment type="similarity">
    <text evidence="1">Belongs to the intimin/invasin family.</text>
</comment>
<dbReference type="Gene3D" id="2.60.40.1120">
    <property type="entry name" value="Carboxypeptidase-like, regulatory domain"/>
    <property type="match status" value="4"/>
</dbReference>
<dbReference type="PANTHER" id="PTHR43308:SF5">
    <property type="entry name" value="S-LAYER PROTEIN _ PEPTIDOGLYCAN ENDO-BETA-N-ACETYLGLUCOSAMINIDASE"/>
    <property type="match status" value="1"/>
</dbReference>
<evidence type="ECO:0008006" key="9">
    <source>
        <dbReference type="Google" id="ProtNLM"/>
    </source>
</evidence>
<gene>
    <name evidence="7" type="ORF">GTO91_05785</name>
</gene>
<accession>A0A845L2I3</accession>
<dbReference type="Gene3D" id="2.60.40.10">
    <property type="entry name" value="Immunoglobulins"/>
    <property type="match status" value="3"/>
</dbReference>
<dbReference type="InterPro" id="IPR008969">
    <property type="entry name" value="CarboxyPept-like_regulatory"/>
</dbReference>
<protein>
    <recommendedName>
        <fullName evidence="9">DUF11 domain-containing protein</fullName>
    </recommendedName>
</protein>
<feature type="domain" description="SLH" evidence="6">
    <location>
        <begin position="3510"/>
        <end position="3568"/>
    </location>
</feature>
<feature type="domain" description="Big-1" evidence="5">
    <location>
        <begin position="2789"/>
        <end position="2887"/>
    </location>
</feature>
<feature type="transmembrane region" description="Helical" evidence="4">
    <location>
        <begin position="20"/>
        <end position="40"/>
    </location>
</feature>
<feature type="region of interest" description="Disordered" evidence="3">
    <location>
        <begin position="523"/>
        <end position="545"/>
    </location>
</feature>
<evidence type="ECO:0000256" key="1">
    <source>
        <dbReference type="ARBA" id="ARBA00010116"/>
    </source>
</evidence>
<name>A0A845L2I3_9FIRM</name>
<feature type="region of interest" description="Disordered" evidence="3">
    <location>
        <begin position="3357"/>
        <end position="3380"/>
    </location>
</feature>
<keyword evidence="4" id="KW-1133">Transmembrane helix</keyword>
<dbReference type="Proteomes" id="UP000463470">
    <property type="component" value="Unassembled WGS sequence"/>
</dbReference>
<dbReference type="Pfam" id="PF02369">
    <property type="entry name" value="Big_1"/>
    <property type="match status" value="1"/>
</dbReference>
<comment type="caution">
    <text evidence="7">The sequence shown here is derived from an EMBL/GenBank/DDBJ whole genome shotgun (WGS) entry which is preliminary data.</text>
</comment>
<dbReference type="RefSeq" id="WP_161256233.1">
    <property type="nucleotide sequence ID" value="NZ_WXEY01000004.1"/>
</dbReference>
<feature type="compositionally biased region" description="Gly residues" evidence="3">
    <location>
        <begin position="3214"/>
        <end position="3232"/>
    </location>
</feature>
<dbReference type="InterPro" id="IPR003344">
    <property type="entry name" value="Big_1_dom"/>
</dbReference>
<organism evidence="7 8">
    <name type="scientific">Heliomicrobium undosum</name>
    <dbReference type="NCBI Taxonomy" id="121734"/>
    <lineage>
        <taxon>Bacteria</taxon>
        <taxon>Bacillati</taxon>
        <taxon>Bacillota</taxon>
        <taxon>Clostridia</taxon>
        <taxon>Eubacteriales</taxon>
        <taxon>Heliobacteriaceae</taxon>
        <taxon>Heliomicrobium</taxon>
    </lineage>
</organism>
<feature type="domain" description="SLH" evidence="6">
    <location>
        <begin position="3446"/>
        <end position="3509"/>
    </location>
</feature>
<dbReference type="SUPFAM" id="SSF49478">
    <property type="entry name" value="Cna protein B-type domain"/>
    <property type="match status" value="1"/>
</dbReference>
<dbReference type="InterPro" id="IPR001434">
    <property type="entry name" value="OmcB-like_DUF11"/>
</dbReference>
<keyword evidence="4" id="KW-0812">Transmembrane</keyword>
<dbReference type="OrthoDB" id="43070at2"/>
<dbReference type="InterPro" id="IPR013784">
    <property type="entry name" value="Carb-bd-like_fold"/>
</dbReference>
<dbReference type="PROSITE" id="PS51127">
    <property type="entry name" value="BIG1"/>
    <property type="match status" value="1"/>
</dbReference>
<keyword evidence="4" id="KW-0472">Membrane</keyword>
<dbReference type="GO" id="GO:0030246">
    <property type="term" value="F:carbohydrate binding"/>
    <property type="evidence" value="ECO:0007669"/>
    <property type="project" value="InterPro"/>
</dbReference>
<evidence type="ECO:0000256" key="3">
    <source>
        <dbReference type="SAM" id="MobiDB-lite"/>
    </source>
</evidence>
<dbReference type="InterPro" id="IPR013783">
    <property type="entry name" value="Ig-like_fold"/>
</dbReference>
<dbReference type="InterPro" id="IPR051465">
    <property type="entry name" value="Cell_Envelope_Struct_Comp"/>
</dbReference>
<evidence type="ECO:0000256" key="2">
    <source>
        <dbReference type="ARBA" id="ARBA00022737"/>
    </source>
</evidence>
<evidence type="ECO:0000256" key="4">
    <source>
        <dbReference type="SAM" id="Phobius"/>
    </source>
</evidence>
<proteinExistence type="inferred from homology"/>
<keyword evidence="2" id="KW-0677">Repeat</keyword>
<reference evidence="7 8" key="1">
    <citation type="submission" date="2020-01" db="EMBL/GenBank/DDBJ databases">
        <title>Whole-genome sequence of Heliobacterium undosum DSM 13378.</title>
        <authorList>
            <person name="Kyndt J.A."/>
            <person name="Meyer T.E."/>
        </authorList>
    </citation>
    <scope>NUCLEOTIDE SEQUENCE [LARGE SCALE GENOMIC DNA]</scope>
    <source>
        <strain evidence="7 8">DSM 13378</strain>
    </source>
</reference>
<dbReference type="PROSITE" id="PS51272">
    <property type="entry name" value="SLH"/>
    <property type="match status" value="2"/>
</dbReference>
<dbReference type="Pfam" id="PF01345">
    <property type="entry name" value="DUF11"/>
    <property type="match status" value="2"/>
</dbReference>
<evidence type="ECO:0000259" key="6">
    <source>
        <dbReference type="PROSITE" id="PS51272"/>
    </source>
</evidence>